<dbReference type="eggNOG" id="COG0318">
    <property type="taxonomic scope" value="Bacteria"/>
</dbReference>
<proteinExistence type="predicted"/>
<dbReference type="EC" id="6.3.2.-" evidence="3"/>
<dbReference type="PATRIC" id="fig|266265.5.peg.8099"/>
<evidence type="ECO:0000259" key="1">
    <source>
        <dbReference type="Pfam" id="PF00501"/>
    </source>
</evidence>
<accession>Q13I50</accession>
<dbReference type="InterPro" id="IPR000873">
    <property type="entry name" value="AMP-dep_synth/lig_dom"/>
</dbReference>
<feature type="domain" description="AMP-dependent synthetase/ligase" evidence="1">
    <location>
        <begin position="36"/>
        <end position="402"/>
    </location>
</feature>
<dbReference type="GO" id="GO:0016878">
    <property type="term" value="F:acid-thiol ligase activity"/>
    <property type="evidence" value="ECO:0007669"/>
    <property type="project" value="UniProtKB-ARBA"/>
</dbReference>
<dbReference type="OrthoDB" id="9766486at2"/>
<name>Q13I50_PARXL</name>
<dbReference type="Pfam" id="PF13193">
    <property type="entry name" value="AMP-binding_C"/>
    <property type="match status" value="1"/>
</dbReference>
<dbReference type="InterPro" id="IPR042099">
    <property type="entry name" value="ANL_N_sf"/>
</dbReference>
<dbReference type="InterPro" id="IPR020845">
    <property type="entry name" value="AMP-binding_CS"/>
</dbReference>
<dbReference type="SUPFAM" id="SSF56801">
    <property type="entry name" value="Acetyl-CoA synthetase-like"/>
    <property type="match status" value="1"/>
</dbReference>
<evidence type="ECO:0000259" key="2">
    <source>
        <dbReference type="Pfam" id="PF13193"/>
    </source>
</evidence>
<dbReference type="InterPro" id="IPR045851">
    <property type="entry name" value="AMP-bd_C_sf"/>
</dbReference>
<gene>
    <name evidence="3" type="ORF">Bxe_C0323</name>
</gene>
<dbReference type="KEGG" id="bxb:DR64_8110"/>
<keyword evidence="3" id="KW-0436">Ligase</keyword>
<protein>
    <submittedName>
        <fullName evidence="3">AMP-dependent synthetase and ligase</fullName>
        <ecNumber evidence="3">6.3.2.-</ecNumber>
    </submittedName>
</protein>
<dbReference type="InterPro" id="IPR050237">
    <property type="entry name" value="ATP-dep_AMP-bd_enzyme"/>
</dbReference>
<dbReference type="InterPro" id="IPR025110">
    <property type="entry name" value="AMP-bd_C"/>
</dbReference>
<dbReference type="Proteomes" id="UP000001817">
    <property type="component" value="Chromosome 3"/>
</dbReference>
<dbReference type="PANTHER" id="PTHR43767:SF1">
    <property type="entry name" value="NONRIBOSOMAL PEPTIDE SYNTHASE PES1 (EUROFUNG)-RELATED"/>
    <property type="match status" value="1"/>
</dbReference>
<feature type="domain" description="AMP-binding enzyme C-terminal" evidence="2">
    <location>
        <begin position="453"/>
        <end position="525"/>
    </location>
</feature>
<evidence type="ECO:0000313" key="4">
    <source>
        <dbReference type="Proteomes" id="UP000001817"/>
    </source>
</evidence>
<sequence length="533" mass="57952">MSLSTADNGATRLNDSSDVMGSRTLWDLVQHCATLRPSSHAVRYLKDQERPEDMQVFTWDELASLVWEMRCRLAHIGVRDQRTVVLALPGSPLTIVLWLAIASNGAVVQAVDPDAGVLPLCAAIRATQPVLVIANPGNAEVLSKALVQSAVSATMIVVKDLSLASPMSGIDGLRSAGPQTPPSAFAESVAGMLQTSGTSGAPKLVELTHANYIASGERLARNSGHRASDCFYLCSPFSHTNAQLYCCMPAIVTGGTIAVVERFSASLYFDSARQMGATVSSMVAPPMRMALHKALERGSPVDAGSLRLIQYGMNMSDADWRAWDRLFPQIEMRQVYGQTESVSAVLGGAPWEIDDRRTIGRPFLGVDAVRLVGENGEPVKPGEQGELWVRGERGRTLMRGYYQNEAATAEAIDADGWLHTGDYMTQDANGRFAFVGRRMHIIRRGGENLSVYELELMMQSCPLIEEVAISAEKDALLDATLVVHVIPASGFSEQAFEQWCRDAIGRRGVPDSIRVHQAFPRTISGRVIIRELK</sequence>
<dbReference type="Gene3D" id="3.40.50.12780">
    <property type="entry name" value="N-terminal domain of ligase-like"/>
    <property type="match status" value="1"/>
</dbReference>
<dbReference type="KEGG" id="bxe:Bxe_C0323"/>
<dbReference type="PROSITE" id="PS00455">
    <property type="entry name" value="AMP_BINDING"/>
    <property type="match status" value="1"/>
</dbReference>
<keyword evidence="4" id="KW-1185">Reference proteome</keyword>
<dbReference type="EMBL" id="CP000272">
    <property type="protein sequence ID" value="ABE36239.1"/>
    <property type="molecule type" value="Genomic_DNA"/>
</dbReference>
<dbReference type="AlphaFoldDB" id="Q13I50"/>
<dbReference type="STRING" id="266265.Bxe_C0323"/>
<dbReference type="PANTHER" id="PTHR43767">
    <property type="entry name" value="LONG-CHAIN-FATTY-ACID--COA LIGASE"/>
    <property type="match status" value="1"/>
</dbReference>
<organism evidence="3 4">
    <name type="scientific">Paraburkholderia xenovorans (strain LB400)</name>
    <dbReference type="NCBI Taxonomy" id="266265"/>
    <lineage>
        <taxon>Bacteria</taxon>
        <taxon>Pseudomonadati</taxon>
        <taxon>Pseudomonadota</taxon>
        <taxon>Betaproteobacteria</taxon>
        <taxon>Burkholderiales</taxon>
        <taxon>Burkholderiaceae</taxon>
        <taxon>Paraburkholderia</taxon>
    </lineage>
</organism>
<evidence type="ECO:0000313" key="3">
    <source>
        <dbReference type="EMBL" id="ABE36239.1"/>
    </source>
</evidence>
<dbReference type="Gene3D" id="3.30.300.30">
    <property type="match status" value="1"/>
</dbReference>
<dbReference type="RefSeq" id="WP_011493499.1">
    <property type="nucleotide sequence ID" value="NC_007953.1"/>
</dbReference>
<dbReference type="Pfam" id="PF00501">
    <property type="entry name" value="AMP-binding"/>
    <property type="match status" value="1"/>
</dbReference>
<reference evidence="3 4" key="1">
    <citation type="journal article" date="2006" name="Proc. Natl. Acad. Sci. U.S.A.">
        <title>Burkholderia xenovorans LB400 harbors a multi-replicon, 9.73-Mbp genome shaped for versatility.</title>
        <authorList>
            <person name="Chain P.S."/>
            <person name="Denef V.J."/>
            <person name="Konstantinidis K.T."/>
            <person name="Vergez L.M."/>
            <person name="Agullo L."/>
            <person name="Reyes V.L."/>
            <person name="Hauser L."/>
            <person name="Cordova M."/>
            <person name="Gomez L."/>
            <person name="Gonzalez M."/>
            <person name="Land M."/>
            <person name="Lao V."/>
            <person name="Larimer F."/>
            <person name="LiPuma J.J."/>
            <person name="Mahenthiralingam E."/>
            <person name="Malfatti S.A."/>
            <person name="Marx C.J."/>
            <person name="Parnell J.J."/>
            <person name="Ramette A."/>
            <person name="Richardson P."/>
            <person name="Seeger M."/>
            <person name="Smith D."/>
            <person name="Spilker T."/>
            <person name="Sul W.J."/>
            <person name="Tsoi T.V."/>
            <person name="Ulrich L.E."/>
            <person name="Zhulin I.B."/>
            <person name="Tiedje J.M."/>
        </authorList>
    </citation>
    <scope>NUCLEOTIDE SEQUENCE [LARGE SCALE GENOMIC DNA]</scope>
    <source>
        <strain evidence="3 4">LB400</strain>
    </source>
</reference>